<keyword evidence="1" id="KW-0472">Membrane</keyword>
<sequence length="521" mass="59555">MFERLILCATHDRLIAGRWRFGRLRGIEIFDNQPQGHLEFTEFLMQHHYIPTYLMVDALEEDFHLEVLPHTSGRSRKELLQRKLNQVYRNTTLKAAQFLNRERDKRRDDRFLFVALNNTESLQPWLDVLVAQQVPLAGVYSLPMVSQLLLSKLKFKANDILLSEQLSSGLRQSYLHQGRLRISRLVQIPPEAYQKISYFHLVETDKARLYLLSQRLIARDTALRVVVLTPAQDAEQISRNIQQEQGLQCEPIHLAQLAKHQGLPQELVRQWPELVHMQMLARGHRPDNLAPEPLVKTYRMELLRKGLVLSALIVAVLGLLITLLYLAQSLDEVQQLHERAIETRQQEQRYNEIANNFPATPIQGMDLSVAANVHDAIIRQEASPARMMLVLSQVMDQMSNIQLNRLRWVMSDDIGIKDEDNANAATSVTPANAGAVLYQIGFMSGEIRGFNGDYRAALDMVNHFAETLKSNADIQEVTVVQQPVNVSSYSSLQGSTSDERTAQNEKAVFKLKLVLRPEVRP</sequence>
<dbReference type="EMBL" id="JBIWXY010000001">
    <property type="protein sequence ID" value="MFJ5446464.1"/>
    <property type="molecule type" value="Genomic_DNA"/>
</dbReference>
<feature type="transmembrane region" description="Helical" evidence="1">
    <location>
        <begin position="306"/>
        <end position="327"/>
    </location>
</feature>
<evidence type="ECO:0000313" key="2">
    <source>
        <dbReference type="EMBL" id="MFJ5446464.1"/>
    </source>
</evidence>
<dbReference type="RefSeq" id="WP_400881774.1">
    <property type="nucleotide sequence ID" value="NZ_JBIWXY010000001.1"/>
</dbReference>
<keyword evidence="1" id="KW-0812">Transmembrane</keyword>
<accession>A0ABW8GMG0</accession>
<evidence type="ECO:0000313" key="3">
    <source>
        <dbReference type="Proteomes" id="UP001617669"/>
    </source>
</evidence>
<dbReference type="Proteomes" id="UP001617669">
    <property type="component" value="Unassembled WGS sequence"/>
</dbReference>
<reference evidence="2 3" key="1">
    <citation type="submission" date="2024-11" db="EMBL/GenBank/DDBJ databases">
        <authorList>
            <person name="Kaparullina E.N."/>
            <person name="Delegan Y.A."/>
            <person name="Doronina N.V."/>
        </authorList>
    </citation>
    <scope>NUCLEOTIDE SEQUENCE [LARGE SCALE GENOMIC DNA]</scope>
    <source>
        <strain evidence="2 3">7sh_L</strain>
    </source>
</reference>
<name>A0ABW8GMG0_9PROT</name>
<keyword evidence="1" id="KW-1133">Transmembrane helix</keyword>
<protein>
    <submittedName>
        <fullName evidence="2">Uncharacterized protein</fullName>
    </submittedName>
</protein>
<evidence type="ECO:0000256" key="1">
    <source>
        <dbReference type="SAM" id="Phobius"/>
    </source>
</evidence>
<organism evidence="2 3">
    <name type="scientific">Methylobacillus methanolivorans</name>
    <dbReference type="NCBI Taxonomy" id="1848927"/>
    <lineage>
        <taxon>Bacteria</taxon>
        <taxon>Pseudomonadati</taxon>
        <taxon>Pseudomonadota</taxon>
        <taxon>Betaproteobacteria</taxon>
        <taxon>Nitrosomonadales</taxon>
        <taxon>Methylophilaceae</taxon>
        <taxon>Methylobacillus</taxon>
    </lineage>
</organism>
<gene>
    <name evidence="2" type="ORF">ACIKP9_09510</name>
</gene>
<proteinExistence type="predicted"/>
<keyword evidence="3" id="KW-1185">Reference proteome</keyword>
<comment type="caution">
    <text evidence="2">The sequence shown here is derived from an EMBL/GenBank/DDBJ whole genome shotgun (WGS) entry which is preliminary data.</text>
</comment>